<evidence type="ECO:0000313" key="2">
    <source>
        <dbReference type="Proteomes" id="UP000218731"/>
    </source>
</evidence>
<geneLocation type="plasmid" evidence="2">
    <name>pkf715b dna</name>
</geneLocation>
<proteinExistence type="predicted"/>
<dbReference type="InterPro" id="IPR028229">
    <property type="entry name" value="Integrase_rpt"/>
</dbReference>
<dbReference type="Proteomes" id="UP000218731">
    <property type="component" value="Plasmid pKF715B"/>
</dbReference>
<dbReference type="Pfam" id="PF14882">
    <property type="entry name" value="INT_rpt"/>
    <property type="match status" value="2"/>
</dbReference>
<accession>A0A1L7NPC2</accession>
<organism evidence="1 2">
    <name type="scientific">Pseudomonas putida</name>
    <name type="common">Arthrobacter siderocapsulatus</name>
    <dbReference type="NCBI Taxonomy" id="303"/>
    <lineage>
        <taxon>Bacteria</taxon>
        <taxon>Pseudomonadati</taxon>
        <taxon>Pseudomonadota</taxon>
        <taxon>Gammaproteobacteria</taxon>
        <taxon>Pseudomonadales</taxon>
        <taxon>Pseudomonadaceae</taxon>
        <taxon>Pseudomonas</taxon>
    </lineage>
</organism>
<dbReference type="RefSeq" id="WP_172901776.1">
    <property type="nucleotide sequence ID" value="NZ_AP015031.1"/>
</dbReference>
<protein>
    <submittedName>
        <fullName evidence="1">Putative site-specific recombinase, phage integrase family</fullName>
    </submittedName>
</protein>
<sequence>MPEESYCSYDEARQIIAALNICTAGQYRSRYKEHAGLPSNPPIFFAGKGWDCWYVFLSKAKPDLYESLSQAQIAARFLGISTQLEYVARYKEDSRLPSDPVRFYDECKSWRHFFQEDYEKAYPTYEEAKSAARRLGVHTAKEYKNRYLADKKLRSESPLLS</sequence>
<dbReference type="AlphaFoldDB" id="A0A1L7NPC2"/>
<keyword evidence="1" id="KW-0614">Plasmid</keyword>
<reference evidence="1 2" key="1">
    <citation type="submission" date="2015-11" db="EMBL/GenBank/DDBJ databases">
        <title>Complete genome sequencing of a biphenyl-degrading bacterium, Pseudomonas putida KF715 (=NBRC110667).</title>
        <authorList>
            <person name="Suenaga H."/>
            <person name="Fujihara N."/>
            <person name="Watanabe T."/>
            <person name="Hirose J."/>
            <person name="Kimura N."/>
            <person name="Yamazoe A."/>
            <person name="Hosoyama A."/>
            <person name="Shimodaira J."/>
            <person name="Furukawa K."/>
        </authorList>
    </citation>
    <scope>NUCLEOTIDE SEQUENCE [LARGE SCALE GENOMIC DNA]</scope>
    <source>
        <strain evidence="1 2">KF715</strain>
        <plasmid evidence="2">Plasmid pkf715b dna</plasmid>
    </source>
</reference>
<dbReference type="EMBL" id="AP015031">
    <property type="protein sequence ID" value="BAW27283.1"/>
    <property type="molecule type" value="Genomic_DNA"/>
</dbReference>
<gene>
    <name evidence="1" type="ORF">KF715C_pB1770</name>
</gene>
<evidence type="ECO:0000313" key="1">
    <source>
        <dbReference type="EMBL" id="BAW27283.1"/>
    </source>
</evidence>
<name>A0A1L7NPC2_PSEPU</name>